<dbReference type="AlphaFoldDB" id="A0A1Y0IM17"/>
<evidence type="ECO:0000313" key="1">
    <source>
        <dbReference type="EMBL" id="ARU60403.1"/>
    </source>
</evidence>
<accession>A0A1Y0IM17</accession>
<keyword evidence="2" id="KW-1185">Reference proteome</keyword>
<reference evidence="2" key="1">
    <citation type="submission" date="2017-05" db="EMBL/GenBank/DDBJ databases">
        <authorList>
            <person name="Sung H."/>
        </authorList>
    </citation>
    <scope>NUCLEOTIDE SEQUENCE [LARGE SCALE GENOMIC DNA]</scope>
    <source>
        <strain evidence="2">AR23208</strain>
    </source>
</reference>
<evidence type="ECO:0000313" key="2">
    <source>
        <dbReference type="Proteomes" id="UP000195437"/>
    </source>
</evidence>
<gene>
    <name evidence="1" type="ORF">CBW65_04470</name>
</gene>
<proteinExistence type="predicted"/>
<name>A0A1Y0IM17_9BACL</name>
<protein>
    <submittedName>
        <fullName evidence="1">Uncharacterized protein</fullName>
    </submittedName>
</protein>
<sequence>MSIRKFIIPITLLLLVAVLSMGYTSFRVYKNNEGITLSEAFHLGFERAKAWDSNAQLVDLASVDDWQGGSKGKDGKRRHWNFIFCVPGKPQSLILTLHDQEFVYSKPGHDTFTEFITEAELQIDSPAALKAAPKKQLQPKVQGESEGYHFILLKHKGKSMIIVDGQDSGSNTKKLYIDSASGRIIEL</sequence>
<dbReference type="KEGG" id="tum:CBW65_04470"/>
<dbReference type="Proteomes" id="UP000195437">
    <property type="component" value="Chromosome"/>
</dbReference>
<dbReference type="RefSeq" id="WP_087455794.1">
    <property type="nucleotide sequence ID" value="NZ_CP021434.1"/>
</dbReference>
<dbReference type="EMBL" id="CP021434">
    <property type="protein sequence ID" value="ARU60403.1"/>
    <property type="molecule type" value="Genomic_DNA"/>
</dbReference>
<organism evidence="1 2">
    <name type="scientific">Tumebacillus avium</name>
    <dbReference type="NCBI Taxonomy" id="1903704"/>
    <lineage>
        <taxon>Bacteria</taxon>
        <taxon>Bacillati</taxon>
        <taxon>Bacillota</taxon>
        <taxon>Bacilli</taxon>
        <taxon>Bacillales</taxon>
        <taxon>Alicyclobacillaceae</taxon>
        <taxon>Tumebacillus</taxon>
    </lineage>
</organism>
<dbReference type="OrthoDB" id="2618645at2"/>